<gene>
    <name evidence="2" type="ORF">EOS_27905</name>
</gene>
<dbReference type="RefSeq" id="WP_047895427.1">
    <property type="nucleotide sequence ID" value="NZ_AEJF01000168.1"/>
</dbReference>
<sequence>MTNANKAWPTLPAVVLLLAACATGGMRAGTGTHLSATECRDLTEIRSKAPVTHERNMSELAALEKAGYHPGWFFDPYYPADLEAAQRQVDVWYETECPQT</sequence>
<keyword evidence="1" id="KW-0732">Signal</keyword>
<accession>A0A0J1CQN5</accession>
<feature type="signal peptide" evidence="1">
    <location>
        <begin position="1"/>
        <end position="28"/>
    </location>
</feature>
<comment type="caution">
    <text evidence="2">The sequence shown here is derived from an EMBL/GenBank/DDBJ whole genome shotgun (WGS) entry which is preliminary data.</text>
</comment>
<proteinExistence type="predicted"/>
<evidence type="ECO:0000313" key="3">
    <source>
        <dbReference type="Proteomes" id="UP000035963"/>
    </source>
</evidence>
<protein>
    <recommendedName>
        <fullName evidence="4">DUF4148 domain-containing protein</fullName>
    </recommendedName>
</protein>
<evidence type="ECO:0008006" key="4">
    <source>
        <dbReference type="Google" id="ProtNLM"/>
    </source>
</evidence>
<dbReference type="PATRIC" id="fig|908627.4.peg.6241"/>
<dbReference type="Proteomes" id="UP000035963">
    <property type="component" value="Unassembled WGS sequence"/>
</dbReference>
<organism evidence="2 3">
    <name type="scientific">Caballeronia mineralivorans PML1(12)</name>
    <dbReference type="NCBI Taxonomy" id="908627"/>
    <lineage>
        <taxon>Bacteria</taxon>
        <taxon>Pseudomonadati</taxon>
        <taxon>Pseudomonadota</taxon>
        <taxon>Betaproteobacteria</taxon>
        <taxon>Burkholderiales</taxon>
        <taxon>Burkholderiaceae</taxon>
        <taxon>Caballeronia</taxon>
    </lineage>
</organism>
<name>A0A0J1CQN5_9BURK</name>
<feature type="chain" id="PRO_5005249195" description="DUF4148 domain-containing protein" evidence="1">
    <location>
        <begin position="29"/>
        <end position="100"/>
    </location>
</feature>
<dbReference type="AlphaFoldDB" id="A0A0J1CQN5"/>
<dbReference type="OrthoDB" id="9028872at2"/>
<reference evidence="2 3" key="1">
    <citation type="journal article" date="2015" name="Genome Announc.">
        <title>Draft Genome Sequence of Burkholderia sp. Strain PML1(12), an Ectomycorrhizosphere-Inhabiting Bacterium with Effective Mineral-Weathering Ability.</title>
        <authorList>
            <person name="Uroz S."/>
            <person name="Oger P."/>
        </authorList>
    </citation>
    <scope>NUCLEOTIDE SEQUENCE [LARGE SCALE GENOMIC DNA]</scope>
    <source>
        <strain evidence="3">PML1(12)</strain>
    </source>
</reference>
<dbReference type="EMBL" id="AEJF01000168">
    <property type="protein sequence ID" value="KLU22957.1"/>
    <property type="molecule type" value="Genomic_DNA"/>
</dbReference>
<keyword evidence="3" id="KW-1185">Reference proteome</keyword>
<dbReference type="PROSITE" id="PS51257">
    <property type="entry name" value="PROKAR_LIPOPROTEIN"/>
    <property type="match status" value="1"/>
</dbReference>
<evidence type="ECO:0000256" key="1">
    <source>
        <dbReference type="SAM" id="SignalP"/>
    </source>
</evidence>
<evidence type="ECO:0000313" key="2">
    <source>
        <dbReference type="EMBL" id="KLU22957.1"/>
    </source>
</evidence>